<accession>A0ABR6GP53</accession>
<evidence type="ECO:0000256" key="1">
    <source>
        <dbReference type="SAM" id="Phobius"/>
    </source>
</evidence>
<comment type="caution">
    <text evidence="2">The sequence shown here is derived from an EMBL/GenBank/DDBJ whole genome shotgun (WGS) entry which is preliminary data.</text>
</comment>
<keyword evidence="1" id="KW-1133">Transmembrane helix</keyword>
<feature type="transmembrane region" description="Helical" evidence="1">
    <location>
        <begin position="12"/>
        <end position="30"/>
    </location>
</feature>
<reference evidence="2 3" key="1">
    <citation type="submission" date="2020-08" db="EMBL/GenBank/DDBJ databases">
        <title>Genomic Encyclopedia of Type Strains, Phase III (KMG-III): the genomes of soil and plant-associated and newly described type strains.</title>
        <authorList>
            <person name="Whitman W."/>
        </authorList>
    </citation>
    <scope>NUCLEOTIDE SEQUENCE [LARGE SCALE GENOMIC DNA]</scope>
    <source>
        <strain evidence="2 3">CECT 7247</strain>
    </source>
</reference>
<dbReference type="InterPro" id="IPR008621">
    <property type="entry name" value="Cbb3-typ_cyt_oxidase_comp"/>
</dbReference>
<organism evidence="2 3">
    <name type="scientific">Roseateles terrae</name>
    <dbReference type="NCBI Taxonomy" id="431060"/>
    <lineage>
        <taxon>Bacteria</taxon>
        <taxon>Pseudomonadati</taxon>
        <taxon>Pseudomonadota</taxon>
        <taxon>Betaproteobacteria</taxon>
        <taxon>Burkholderiales</taxon>
        <taxon>Sphaerotilaceae</taxon>
        <taxon>Roseateles</taxon>
    </lineage>
</organism>
<dbReference type="Proteomes" id="UP000574369">
    <property type="component" value="Unassembled WGS sequence"/>
</dbReference>
<keyword evidence="1" id="KW-0472">Membrane</keyword>
<proteinExistence type="predicted"/>
<name>A0ABR6GP53_9BURK</name>
<protein>
    <submittedName>
        <fullName evidence="2">Cytochrome c oxidase cbb3-type subunit 4</fullName>
    </submittedName>
</protein>
<dbReference type="EMBL" id="JACHXO010000001">
    <property type="protein sequence ID" value="MBB3193839.1"/>
    <property type="molecule type" value="Genomic_DNA"/>
</dbReference>
<gene>
    <name evidence="2" type="ORF">FHS28_001204</name>
</gene>
<sequence length="58" mass="6560">MDSLDLNLVRAAVTLLSFVMFLAIVAWAYAKRNKQELQALAQLPFLGDEQMPEGVRHE</sequence>
<evidence type="ECO:0000313" key="3">
    <source>
        <dbReference type="Proteomes" id="UP000574369"/>
    </source>
</evidence>
<keyword evidence="1" id="KW-0812">Transmembrane</keyword>
<dbReference type="RefSeq" id="WP_088448624.1">
    <property type="nucleotide sequence ID" value="NZ_JACHXO010000001.1"/>
</dbReference>
<keyword evidence="3" id="KW-1185">Reference proteome</keyword>
<dbReference type="Pfam" id="PF05545">
    <property type="entry name" value="FixQ"/>
    <property type="match status" value="1"/>
</dbReference>
<evidence type="ECO:0000313" key="2">
    <source>
        <dbReference type="EMBL" id="MBB3193839.1"/>
    </source>
</evidence>